<evidence type="ECO:0000256" key="2">
    <source>
        <dbReference type="HAMAP-Rule" id="MF_00674"/>
    </source>
</evidence>
<dbReference type="Proteomes" id="UP000627166">
    <property type="component" value="Unassembled WGS sequence"/>
</dbReference>
<dbReference type="EMBL" id="JACSQB010000064">
    <property type="protein sequence ID" value="MBD8047224.1"/>
    <property type="molecule type" value="Genomic_DNA"/>
</dbReference>
<dbReference type="InterPro" id="IPR002852">
    <property type="entry name" value="UPF0251"/>
</dbReference>
<organism evidence="3 4">
    <name type="scientific">Clostridium faecium</name>
    <dbReference type="NCBI Taxonomy" id="2762223"/>
    <lineage>
        <taxon>Bacteria</taxon>
        <taxon>Bacillati</taxon>
        <taxon>Bacillota</taxon>
        <taxon>Clostridia</taxon>
        <taxon>Eubacteriales</taxon>
        <taxon>Clostridiaceae</taxon>
        <taxon>Clostridium</taxon>
    </lineage>
</organism>
<name>A0ABR8YSM5_9CLOT</name>
<dbReference type="PANTHER" id="PTHR37478:SF2">
    <property type="entry name" value="UPF0251 PROTEIN TK0562"/>
    <property type="match status" value="1"/>
</dbReference>
<dbReference type="Pfam" id="PF02001">
    <property type="entry name" value="DUF134"/>
    <property type="match status" value="1"/>
</dbReference>
<dbReference type="HAMAP" id="MF_00674">
    <property type="entry name" value="UPF0251"/>
    <property type="match status" value="1"/>
</dbReference>
<accession>A0ABR8YSM5</accession>
<dbReference type="PANTHER" id="PTHR37478">
    <property type="match status" value="1"/>
</dbReference>
<evidence type="ECO:0000256" key="1">
    <source>
        <dbReference type="ARBA" id="ARBA00009350"/>
    </source>
</evidence>
<dbReference type="SUPFAM" id="SSF48695">
    <property type="entry name" value="Multiheme cytochromes"/>
    <property type="match status" value="1"/>
</dbReference>
<reference evidence="3 4" key="1">
    <citation type="submission" date="2020-08" db="EMBL/GenBank/DDBJ databases">
        <title>A Genomic Blueprint of the Chicken Gut Microbiome.</title>
        <authorList>
            <person name="Gilroy R."/>
            <person name="Ravi A."/>
            <person name="Getino M."/>
            <person name="Pursley I."/>
            <person name="Horton D.L."/>
            <person name="Alikhan N.-F."/>
            <person name="Baker D."/>
            <person name="Gharbi K."/>
            <person name="Hall N."/>
            <person name="Watson M."/>
            <person name="Adriaenssens E.M."/>
            <person name="Foster-Nyarko E."/>
            <person name="Jarju S."/>
            <person name="Secka A."/>
            <person name="Antonio M."/>
            <person name="Oren A."/>
            <person name="Chaudhuri R."/>
            <person name="La Ragione R.M."/>
            <person name="Hildebrand F."/>
            <person name="Pallen M.J."/>
        </authorList>
    </citation>
    <scope>NUCLEOTIDE SEQUENCE [LARGE SCALE GENOMIC DNA]</scope>
    <source>
        <strain evidence="3 4">N37</strain>
    </source>
</reference>
<proteinExistence type="inferred from homology"/>
<dbReference type="InterPro" id="IPR036280">
    <property type="entry name" value="Multihaem_cyt_sf"/>
</dbReference>
<dbReference type="RefSeq" id="WP_191740195.1">
    <property type="nucleotide sequence ID" value="NZ_JACSQB010000064.1"/>
</dbReference>
<evidence type="ECO:0000313" key="4">
    <source>
        <dbReference type="Proteomes" id="UP000627166"/>
    </source>
</evidence>
<comment type="similarity">
    <text evidence="1 2">Belongs to the UPF0251 family.</text>
</comment>
<sequence>MARPIKLRKVQFKPRKTYFVPCPKKHCHSTYKTDEIKLKFEEVEAMRLKDIRGLSQEDAAKEMEVSRQTFQNIIDEARKKVALAIINGYSIAIEGGNYTKHICKFKCNSCHSEYELAYEKTKTNCINCNSEKIICKNKNICNMKCSKA</sequence>
<protein>
    <recommendedName>
        <fullName evidence="2">UPF0251 protein H9637_09285</fullName>
    </recommendedName>
</protein>
<gene>
    <name evidence="3" type="ORF">H9637_09285</name>
</gene>
<comment type="caution">
    <text evidence="3">The sequence shown here is derived from an EMBL/GenBank/DDBJ whole genome shotgun (WGS) entry which is preliminary data.</text>
</comment>
<evidence type="ECO:0000313" key="3">
    <source>
        <dbReference type="EMBL" id="MBD8047224.1"/>
    </source>
</evidence>
<keyword evidence="4" id="KW-1185">Reference proteome</keyword>